<dbReference type="Proteomes" id="UP000321306">
    <property type="component" value="Unassembled WGS sequence"/>
</dbReference>
<evidence type="ECO:0000313" key="1">
    <source>
        <dbReference type="EMBL" id="GEM49630.1"/>
    </source>
</evidence>
<proteinExistence type="predicted"/>
<dbReference type="OrthoDB" id="5149874at2"/>
<dbReference type="RefSeq" id="WP_146890531.1">
    <property type="nucleotide sequence ID" value="NZ_BJXB01000039.1"/>
</dbReference>
<protein>
    <submittedName>
        <fullName evidence="1">Uncharacterized protein</fullName>
    </submittedName>
</protein>
<keyword evidence="2" id="KW-1185">Reference proteome</keyword>
<accession>A0A511N9Z7</accession>
<organism evidence="1 2">
    <name type="scientific">Deinococcus cellulosilyticus (strain DSM 18568 / NBRC 106333 / KACC 11606 / 5516J-15)</name>
    <dbReference type="NCBI Taxonomy" id="1223518"/>
    <lineage>
        <taxon>Bacteria</taxon>
        <taxon>Thermotogati</taxon>
        <taxon>Deinococcota</taxon>
        <taxon>Deinococci</taxon>
        <taxon>Deinococcales</taxon>
        <taxon>Deinococcaceae</taxon>
        <taxon>Deinococcus</taxon>
    </lineage>
</organism>
<evidence type="ECO:0000313" key="2">
    <source>
        <dbReference type="Proteomes" id="UP000321306"/>
    </source>
</evidence>
<reference evidence="1 2" key="1">
    <citation type="submission" date="2019-07" db="EMBL/GenBank/DDBJ databases">
        <title>Whole genome shotgun sequence of Deinococcus cellulosilyticus NBRC 106333.</title>
        <authorList>
            <person name="Hosoyama A."/>
            <person name="Uohara A."/>
            <person name="Ohji S."/>
            <person name="Ichikawa N."/>
        </authorList>
    </citation>
    <scope>NUCLEOTIDE SEQUENCE [LARGE SCALE GENOMIC DNA]</scope>
    <source>
        <strain evidence="1 2">NBRC 106333</strain>
    </source>
</reference>
<sequence length="108" mass="12685">MKYQTLADAHAQIQENDIFMQRWGYDQTNVDFVQVVKVTRRRVWVRPIDQQEVKHGSMTAEVLPLLNHFTGEARVKKPYLWNGEVRLVVEHGSCRKWDGQPKQTTSYA</sequence>
<dbReference type="EMBL" id="BJXB01000039">
    <property type="protein sequence ID" value="GEM49630.1"/>
    <property type="molecule type" value="Genomic_DNA"/>
</dbReference>
<dbReference type="AlphaFoldDB" id="A0A511N9Z7"/>
<name>A0A511N9Z7_DEIC1</name>
<comment type="caution">
    <text evidence="1">The sequence shown here is derived from an EMBL/GenBank/DDBJ whole genome shotgun (WGS) entry which is preliminary data.</text>
</comment>
<gene>
    <name evidence="1" type="ORF">DC3_52650</name>
</gene>